<dbReference type="GO" id="GO:0016209">
    <property type="term" value="F:antioxidant activity"/>
    <property type="evidence" value="ECO:0007669"/>
    <property type="project" value="InterPro"/>
</dbReference>
<dbReference type="Proteomes" id="UP000294752">
    <property type="component" value="Unassembled WGS sequence"/>
</dbReference>
<sequence length="383" mass="43048">MRKSRTGECYALLASSENPLYKNIHITKFRTLQASAWVLTAIFCLLFSVLASAQSTAHQTSGNGPLDNKTLSVGDSVPEELWNMALEVVNHPSGKQTIKLGDFSNKKMIILDFWATWCVPCIRSLHHLDSIQHELKNELQIIPVSAQKKKTIVPFLSNRKISLISVVSDSLLIQYFPHLTVPHHVWIENGVVTAITHDAYSSRANISSRLKEQAVKTLPKHESTLSYLDSVPGNGLRPALLSGSFYPRIDRLAGSVSRGKSYIYAENATVERLLTLAFLHSSGLIGTKIIWDIDTALRKNLTGEEMELTGEVDADQAVMEWLENFQYCYLLKLADPPPHRSMLSKLMQDDVRRLIAYRYGLSAEIIQSEEGKRLRVFKEEGQQ</sequence>
<evidence type="ECO:0000313" key="3">
    <source>
        <dbReference type="EMBL" id="TDS06815.1"/>
    </source>
</evidence>
<dbReference type="EMBL" id="SNZV01000015">
    <property type="protein sequence ID" value="TDS06815.1"/>
    <property type="molecule type" value="Genomic_DNA"/>
</dbReference>
<dbReference type="RefSeq" id="WP_133642178.1">
    <property type="nucleotide sequence ID" value="NZ_SNZV01000015.1"/>
</dbReference>
<name>A0A4R7CQK4_9SPHI</name>
<gene>
    <name evidence="3" type="ORF">B0I21_11560</name>
</gene>
<dbReference type="InterPro" id="IPR050553">
    <property type="entry name" value="Thioredoxin_ResA/DsbE_sf"/>
</dbReference>
<evidence type="ECO:0000313" key="4">
    <source>
        <dbReference type="Proteomes" id="UP000294752"/>
    </source>
</evidence>
<feature type="domain" description="Thioredoxin" evidence="2">
    <location>
        <begin position="71"/>
        <end position="220"/>
    </location>
</feature>
<evidence type="ECO:0000259" key="2">
    <source>
        <dbReference type="PROSITE" id="PS51352"/>
    </source>
</evidence>
<dbReference type="SUPFAM" id="SSF52833">
    <property type="entry name" value="Thioredoxin-like"/>
    <property type="match status" value="1"/>
</dbReference>
<dbReference type="PANTHER" id="PTHR42852">
    <property type="entry name" value="THIOL:DISULFIDE INTERCHANGE PROTEIN DSBE"/>
    <property type="match status" value="1"/>
</dbReference>
<dbReference type="OrthoDB" id="793244at2"/>
<keyword evidence="1" id="KW-1133">Transmembrane helix</keyword>
<evidence type="ECO:0000256" key="1">
    <source>
        <dbReference type="SAM" id="Phobius"/>
    </source>
</evidence>
<feature type="transmembrane region" description="Helical" evidence="1">
    <location>
        <begin position="34"/>
        <end position="53"/>
    </location>
</feature>
<dbReference type="PROSITE" id="PS51352">
    <property type="entry name" value="THIOREDOXIN_2"/>
    <property type="match status" value="1"/>
</dbReference>
<keyword evidence="1" id="KW-0472">Membrane</keyword>
<organism evidence="3 4">
    <name type="scientific">Sphingobacterium paludis</name>
    <dbReference type="NCBI Taxonomy" id="1476465"/>
    <lineage>
        <taxon>Bacteria</taxon>
        <taxon>Pseudomonadati</taxon>
        <taxon>Bacteroidota</taxon>
        <taxon>Sphingobacteriia</taxon>
        <taxon>Sphingobacteriales</taxon>
        <taxon>Sphingobacteriaceae</taxon>
        <taxon>Sphingobacterium</taxon>
    </lineage>
</organism>
<reference evidence="3 4" key="1">
    <citation type="submission" date="2019-03" db="EMBL/GenBank/DDBJ databases">
        <title>Genomic Encyclopedia of Type Strains, Phase III (KMG-III): the genomes of soil and plant-associated and newly described type strains.</title>
        <authorList>
            <person name="Whitman W."/>
        </authorList>
    </citation>
    <scope>NUCLEOTIDE SEQUENCE [LARGE SCALE GENOMIC DNA]</scope>
    <source>
        <strain evidence="3 4">CGMCC 1.12801</strain>
    </source>
</reference>
<proteinExistence type="predicted"/>
<dbReference type="InterPro" id="IPR000866">
    <property type="entry name" value="AhpC/TSA"/>
</dbReference>
<dbReference type="CDD" id="cd02966">
    <property type="entry name" value="TlpA_like_family"/>
    <property type="match status" value="1"/>
</dbReference>
<dbReference type="GO" id="GO:0016491">
    <property type="term" value="F:oxidoreductase activity"/>
    <property type="evidence" value="ECO:0007669"/>
    <property type="project" value="InterPro"/>
</dbReference>
<dbReference type="InterPro" id="IPR036249">
    <property type="entry name" value="Thioredoxin-like_sf"/>
</dbReference>
<accession>A0A4R7CQK4</accession>
<dbReference type="InterPro" id="IPR013766">
    <property type="entry name" value="Thioredoxin_domain"/>
</dbReference>
<protein>
    <submittedName>
        <fullName evidence="3">AhpC/TSA family protein</fullName>
    </submittedName>
</protein>
<dbReference type="AlphaFoldDB" id="A0A4R7CQK4"/>
<dbReference type="PANTHER" id="PTHR42852:SF13">
    <property type="entry name" value="PROTEIN DIPZ"/>
    <property type="match status" value="1"/>
</dbReference>
<keyword evidence="1" id="KW-0812">Transmembrane</keyword>
<comment type="caution">
    <text evidence="3">The sequence shown here is derived from an EMBL/GenBank/DDBJ whole genome shotgun (WGS) entry which is preliminary data.</text>
</comment>
<dbReference type="Pfam" id="PF00578">
    <property type="entry name" value="AhpC-TSA"/>
    <property type="match status" value="1"/>
</dbReference>
<dbReference type="Gene3D" id="3.40.30.10">
    <property type="entry name" value="Glutaredoxin"/>
    <property type="match status" value="1"/>
</dbReference>
<keyword evidence="4" id="KW-1185">Reference proteome</keyword>